<dbReference type="GO" id="GO:0004674">
    <property type="term" value="F:protein serine/threonine kinase activity"/>
    <property type="evidence" value="ECO:0007669"/>
    <property type="project" value="UniProtKB-KW"/>
</dbReference>
<keyword evidence="2" id="KW-0723">Serine/threonine-protein kinase</keyword>
<dbReference type="GO" id="GO:0031032">
    <property type="term" value="P:actomyosin structure organization"/>
    <property type="evidence" value="ECO:0007669"/>
    <property type="project" value="TreeGrafter"/>
</dbReference>
<evidence type="ECO:0000313" key="13">
    <source>
        <dbReference type="Proteomes" id="UP000016923"/>
    </source>
</evidence>
<dbReference type="Proteomes" id="UP000016923">
    <property type="component" value="Unassembled WGS sequence"/>
</dbReference>
<feature type="compositionally biased region" description="Basic and acidic residues" evidence="10">
    <location>
        <begin position="428"/>
        <end position="437"/>
    </location>
</feature>
<dbReference type="EMBL" id="KE148149">
    <property type="protein sequence ID" value="EPE08287.1"/>
    <property type="molecule type" value="Genomic_DNA"/>
</dbReference>
<comment type="catalytic activity">
    <reaction evidence="9">
        <text>L-seryl-[protein] + ATP = O-phospho-L-seryl-[protein] + ADP + H(+)</text>
        <dbReference type="Rhea" id="RHEA:17989"/>
        <dbReference type="Rhea" id="RHEA-COMP:9863"/>
        <dbReference type="Rhea" id="RHEA-COMP:11604"/>
        <dbReference type="ChEBI" id="CHEBI:15378"/>
        <dbReference type="ChEBI" id="CHEBI:29999"/>
        <dbReference type="ChEBI" id="CHEBI:30616"/>
        <dbReference type="ChEBI" id="CHEBI:83421"/>
        <dbReference type="ChEBI" id="CHEBI:456216"/>
        <dbReference type="EC" id="2.7.11.1"/>
    </reaction>
</comment>
<dbReference type="GO" id="GO:0005856">
    <property type="term" value="C:cytoskeleton"/>
    <property type="evidence" value="ECO:0007669"/>
    <property type="project" value="TreeGrafter"/>
</dbReference>
<dbReference type="eggNOG" id="KOG0605">
    <property type="taxonomic scope" value="Eukaryota"/>
</dbReference>
<dbReference type="EC" id="2.7.11.1" evidence="1"/>
<reference evidence="12 13" key="1">
    <citation type="journal article" date="2013" name="BMC Genomics">
        <title>The genome and transcriptome of the pine saprophyte Ophiostoma piceae, and a comparison with the bark beetle-associated pine pathogen Grosmannia clavigera.</title>
        <authorList>
            <person name="Haridas S."/>
            <person name="Wang Y."/>
            <person name="Lim L."/>
            <person name="Massoumi Alamouti S."/>
            <person name="Jackman S."/>
            <person name="Docking R."/>
            <person name="Robertson G."/>
            <person name="Birol I."/>
            <person name="Bohlmann J."/>
            <person name="Breuil C."/>
        </authorList>
    </citation>
    <scope>NUCLEOTIDE SEQUENCE [LARGE SCALE GENOMIC DNA]</scope>
    <source>
        <strain evidence="12 13">UAMH 11346</strain>
    </source>
</reference>
<feature type="region of interest" description="Disordered" evidence="10">
    <location>
        <begin position="16"/>
        <end position="57"/>
    </location>
</feature>
<dbReference type="SMART" id="SM00133">
    <property type="entry name" value="S_TK_X"/>
    <property type="match status" value="1"/>
</dbReference>
<proteinExistence type="predicted"/>
<keyword evidence="13" id="KW-1185">Reference proteome</keyword>
<dbReference type="InterPro" id="IPR050839">
    <property type="entry name" value="Rho-assoc_Ser/Thr_Kinase"/>
</dbReference>
<dbReference type="Gene3D" id="3.30.200.20">
    <property type="entry name" value="Phosphorylase Kinase, domain 1"/>
    <property type="match status" value="1"/>
</dbReference>
<gene>
    <name evidence="12" type="ORF">F503_01070</name>
</gene>
<feature type="compositionally biased region" description="Polar residues" evidence="10">
    <location>
        <begin position="107"/>
        <end position="120"/>
    </location>
</feature>
<keyword evidence="5" id="KW-0547">Nucleotide-binding</keyword>
<evidence type="ECO:0000256" key="2">
    <source>
        <dbReference type="ARBA" id="ARBA00022527"/>
    </source>
</evidence>
<sequence length="572" mass="63849">MDPHDQEDFSEQVRAISNFLEAELEGSEERPRSPVAASVFRDPTNKKHSLSSPIQVFQEPTTKGNYYMEYNQRHRGASPYDHIMQGVASSSTLTPSPSGTSGDSEPALSNGSATSPSACDSSPKDLEPGQVKDVYSAANDNSPADSRYTSAVTSPSPKSEGGTDNACAVPGMPISGRMPARSGAGGTAQMVNPPPGTAFPSLQASRAPQEHLPNSKHLSTVSMVKQPLILRPALKARPTVVTVELAAAAKIYLETYFNELLCGPTPRARRTHHMENWLYNVKGFNSLSRRNYREAFYRAESNYLREARDHELIFQLPSWPPVSRRCQQLLQSLITEKSQRLCSSRYHLKDAAISDLDKILHGNKNSQHKPADGSCRDRELHSLTMKKHLARQYVFPYDAEDIKAHKFFKNLPWQHLHMMPPPFIPDLRGGDDTRYFDDEGDVSDSDESSQSSSQRDQVDEESSGKQSGYTARDGEPVDDIEAPYDSSKLKSIEAEINQLVVHGLPLAGAEILYRFVKRYGTKEKKRPRDRLLRDKATKSISMEARKRSAFLGYTWKRMTPPPLRSDVNKAQR</sequence>
<protein>
    <recommendedName>
        <fullName evidence="1">non-specific serine/threonine protein kinase</fullName>
        <ecNumber evidence="1">2.7.11.1</ecNumber>
    </recommendedName>
</protein>
<evidence type="ECO:0000256" key="3">
    <source>
        <dbReference type="ARBA" id="ARBA00022553"/>
    </source>
</evidence>
<feature type="compositionally biased region" description="Low complexity" evidence="10">
    <location>
        <begin position="89"/>
        <end position="104"/>
    </location>
</feature>
<evidence type="ECO:0000313" key="12">
    <source>
        <dbReference type="EMBL" id="EPE08287.1"/>
    </source>
</evidence>
<evidence type="ECO:0000259" key="11">
    <source>
        <dbReference type="PROSITE" id="PS51285"/>
    </source>
</evidence>
<evidence type="ECO:0000256" key="5">
    <source>
        <dbReference type="ARBA" id="ARBA00022741"/>
    </source>
</evidence>
<dbReference type="PROSITE" id="PS51285">
    <property type="entry name" value="AGC_KINASE_CTER"/>
    <property type="match status" value="1"/>
</dbReference>
<evidence type="ECO:0000256" key="6">
    <source>
        <dbReference type="ARBA" id="ARBA00022777"/>
    </source>
</evidence>
<dbReference type="AlphaFoldDB" id="S3C678"/>
<keyword evidence="3" id="KW-0597">Phosphoprotein</keyword>
<dbReference type="PANTHER" id="PTHR22988:SF71">
    <property type="entry name" value="CITRON RHO-INTERACTING KINASE"/>
    <property type="match status" value="1"/>
</dbReference>
<feature type="region of interest" description="Disordered" evidence="10">
    <location>
        <begin position="428"/>
        <end position="482"/>
    </location>
</feature>
<evidence type="ECO:0000256" key="9">
    <source>
        <dbReference type="ARBA" id="ARBA00048679"/>
    </source>
</evidence>
<dbReference type="InterPro" id="IPR000961">
    <property type="entry name" value="AGC-kinase_C"/>
</dbReference>
<accession>S3C678</accession>
<keyword evidence="6 12" id="KW-0418">Kinase</keyword>
<dbReference type="GO" id="GO:0005737">
    <property type="term" value="C:cytoplasm"/>
    <property type="evidence" value="ECO:0007669"/>
    <property type="project" value="TreeGrafter"/>
</dbReference>
<dbReference type="HOGENOM" id="CLU_476581_0_0_1"/>
<feature type="compositionally biased region" description="Acidic residues" evidence="10">
    <location>
        <begin position="438"/>
        <end position="447"/>
    </location>
</feature>
<feature type="region of interest" description="Disordered" evidence="10">
    <location>
        <begin position="70"/>
        <end position="214"/>
    </location>
</feature>
<feature type="compositionally biased region" description="Polar residues" evidence="10">
    <location>
        <begin position="138"/>
        <end position="157"/>
    </location>
</feature>
<feature type="domain" description="AGC-kinase C-terminal" evidence="11">
    <location>
        <begin position="409"/>
        <end position="481"/>
    </location>
</feature>
<comment type="catalytic activity">
    <reaction evidence="8">
        <text>L-threonyl-[protein] + ATP = O-phospho-L-threonyl-[protein] + ADP + H(+)</text>
        <dbReference type="Rhea" id="RHEA:46608"/>
        <dbReference type="Rhea" id="RHEA-COMP:11060"/>
        <dbReference type="Rhea" id="RHEA-COMP:11605"/>
        <dbReference type="ChEBI" id="CHEBI:15378"/>
        <dbReference type="ChEBI" id="CHEBI:30013"/>
        <dbReference type="ChEBI" id="CHEBI:30616"/>
        <dbReference type="ChEBI" id="CHEBI:61977"/>
        <dbReference type="ChEBI" id="CHEBI:456216"/>
        <dbReference type="EC" id="2.7.11.1"/>
    </reaction>
</comment>
<evidence type="ECO:0000256" key="10">
    <source>
        <dbReference type="SAM" id="MobiDB-lite"/>
    </source>
</evidence>
<keyword evidence="7" id="KW-0067">ATP-binding</keyword>
<keyword evidence="4" id="KW-0808">Transferase</keyword>
<dbReference type="OrthoDB" id="3638488at2759"/>
<evidence type="ECO:0000256" key="1">
    <source>
        <dbReference type="ARBA" id="ARBA00012513"/>
    </source>
</evidence>
<evidence type="ECO:0000256" key="4">
    <source>
        <dbReference type="ARBA" id="ARBA00022679"/>
    </source>
</evidence>
<evidence type="ECO:0000256" key="7">
    <source>
        <dbReference type="ARBA" id="ARBA00022840"/>
    </source>
</evidence>
<evidence type="ECO:0000256" key="8">
    <source>
        <dbReference type="ARBA" id="ARBA00047899"/>
    </source>
</evidence>
<dbReference type="GO" id="GO:0005524">
    <property type="term" value="F:ATP binding"/>
    <property type="evidence" value="ECO:0007669"/>
    <property type="project" value="UniProtKB-KW"/>
</dbReference>
<dbReference type="PANTHER" id="PTHR22988">
    <property type="entry name" value="MYOTONIC DYSTROPHY S/T KINASE-RELATED"/>
    <property type="match status" value="1"/>
</dbReference>
<name>S3C678_OPHP1</name>
<dbReference type="VEuPathDB" id="FungiDB:F503_01070"/>
<organism evidence="12 13">
    <name type="scientific">Ophiostoma piceae (strain UAMH 11346)</name>
    <name type="common">Sap stain fungus</name>
    <dbReference type="NCBI Taxonomy" id="1262450"/>
    <lineage>
        <taxon>Eukaryota</taxon>
        <taxon>Fungi</taxon>
        <taxon>Dikarya</taxon>
        <taxon>Ascomycota</taxon>
        <taxon>Pezizomycotina</taxon>
        <taxon>Sordariomycetes</taxon>
        <taxon>Sordariomycetidae</taxon>
        <taxon>Ophiostomatales</taxon>
        <taxon>Ophiostomataceae</taxon>
        <taxon>Ophiostoma</taxon>
    </lineage>
</organism>
<dbReference type="Gene3D" id="1.10.510.10">
    <property type="entry name" value="Transferase(Phosphotransferase) domain 1"/>
    <property type="match status" value="1"/>
</dbReference>